<organism evidence="2 3">
    <name type="scientific">Mycobacterium botniense</name>
    <dbReference type="NCBI Taxonomy" id="84962"/>
    <lineage>
        <taxon>Bacteria</taxon>
        <taxon>Bacillati</taxon>
        <taxon>Actinomycetota</taxon>
        <taxon>Actinomycetes</taxon>
        <taxon>Mycobacteriales</taxon>
        <taxon>Mycobacteriaceae</taxon>
        <taxon>Mycobacterium</taxon>
    </lineage>
</organism>
<evidence type="ECO:0000313" key="3">
    <source>
        <dbReference type="Proteomes" id="UP000465361"/>
    </source>
</evidence>
<accession>A0A7I9XV31</accession>
<dbReference type="AlphaFoldDB" id="A0A7I9XV31"/>
<sequence length="82" mass="9129">MPSQQYRKGFVNEGGVGASRPHVPRTAEEFSVHSRAQPYAIHAIDGGPATRGDPLIRRKLCWLQRRSDPLDADPEAAEMFDL</sequence>
<protein>
    <submittedName>
        <fullName evidence="2">Uncharacterized protein</fullName>
    </submittedName>
</protein>
<reference evidence="2 3" key="1">
    <citation type="journal article" date="2019" name="Emerg. Microbes Infect.">
        <title>Comprehensive subspecies identification of 175 nontuberculous mycobacteria species based on 7547 genomic profiles.</title>
        <authorList>
            <person name="Matsumoto Y."/>
            <person name="Kinjo T."/>
            <person name="Motooka D."/>
            <person name="Nabeya D."/>
            <person name="Jung N."/>
            <person name="Uechi K."/>
            <person name="Horii T."/>
            <person name="Iida T."/>
            <person name="Fujita J."/>
            <person name="Nakamura S."/>
        </authorList>
    </citation>
    <scope>NUCLEOTIDE SEQUENCE [LARGE SCALE GENOMIC DNA]</scope>
    <source>
        <strain evidence="2 3">JCM 17322</strain>
    </source>
</reference>
<evidence type="ECO:0000256" key="1">
    <source>
        <dbReference type="SAM" id="MobiDB-lite"/>
    </source>
</evidence>
<dbReference type="EMBL" id="BLKW01000002">
    <property type="protein sequence ID" value="GFG73247.1"/>
    <property type="molecule type" value="Genomic_DNA"/>
</dbReference>
<proteinExistence type="predicted"/>
<comment type="caution">
    <text evidence="2">The sequence shown here is derived from an EMBL/GenBank/DDBJ whole genome shotgun (WGS) entry which is preliminary data.</text>
</comment>
<feature type="region of interest" description="Disordered" evidence="1">
    <location>
        <begin position="1"/>
        <end position="22"/>
    </location>
</feature>
<evidence type="ECO:0000313" key="2">
    <source>
        <dbReference type="EMBL" id="GFG73247.1"/>
    </source>
</evidence>
<name>A0A7I9XV31_9MYCO</name>
<dbReference type="Proteomes" id="UP000465361">
    <property type="component" value="Unassembled WGS sequence"/>
</dbReference>
<gene>
    <name evidence="2" type="ORF">MBOT_06120</name>
</gene>
<keyword evidence="3" id="KW-1185">Reference proteome</keyword>